<reference evidence="1 2" key="1">
    <citation type="submission" date="2017-11" db="EMBL/GenBank/DDBJ databases">
        <title>Taxonomic description and genome sequences of Spirosoma HA7 sp. nov., isolated from pollen microhabitat of Corylus avellana.</title>
        <authorList>
            <person name="Ambika Manirajan B."/>
            <person name="Suarez C."/>
            <person name="Ratering S."/>
            <person name="Geissler-Plaum R."/>
            <person name="Cardinale M."/>
            <person name="Sylvia S."/>
        </authorList>
    </citation>
    <scope>NUCLEOTIDE SEQUENCE [LARGE SCALE GENOMIC DNA]</scope>
    <source>
        <strain evidence="1 2">HA7</strain>
    </source>
</reference>
<evidence type="ECO:0000313" key="2">
    <source>
        <dbReference type="Proteomes" id="UP000232883"/>
    </source>
</evidence>
<dbReference type="KEGG" id="spir:CWM47_04245"/>
<dbReference type="OrthoDB" id="955509at2"/>
<keyword evidence="2" id="KW-1185">Reference proteome</keyword>
<evidence type="ECO:0000313" key="1">
    <source>
        <dbReference type="EMBL" id="AUD01103.1"/>
    </source>
</evidence>
<dbReference type="Proteomes" id="UP000232883">
    <property type="component" value="Chromosome"/>
</dbReference>
<organism evidence="1 2">
    <name type="scientific">Spirosoma pollinicola</name>
    <dbReference type="NCBI Taxonomy" id="2057025"/>
    <lineage>
        <taxon>Bacteria</taxon>
        <taxon>Pseudomonadati</taxon>
        <taxon>Bacteroidota</taxon>
        <taxon>Cytophagia</taxon>
        <taxon>Cytophagales</taxon>
        <taxon>Cytophagaceae</taxon>
        <taxon>Spirosoma</taxon>
    </lineage>
</organism>
<dbReference type="EMBL" id="CP025096">
    <property type="protein sequence ID" value="AUD01103.1"/>
    <property type="molecule type" value="Genomic_DNA"/>
</dbReference>
<gene>
    <name evidence="1" type="ORF">CWM47_04245</name>
</gene>
<accession>A0A2K8YU09</accession>
<name>A0A2K8YU09_9BACT</name>
<dbReference type="AlphaFoldDB" id="A0A2K8YU09"/>
<proteinExistence type="predicted"/>
<dbReference type="InterPro" id="IPR041408">
    <property type="entry name" value="Hcp_Tssd"/>
</dbReference>
<dbReference type="Pfam" id="PF17642">
    <property type="entry name" value="TssD"/>
    <property type="match status" value="1"/>
</dbReference>
<dbReference type="GO" id="GO:0033104">
    <property type="term" value="C:type VI protein secretion system complex"/>
    <property type="evidence" value="ECO:0007669"/>
    <property type="project" value="InterPro"/>
</dbReference>
<protein>
    <submittedName>
        <fullName evidence="1">Type VI secretion system needle protein Hcp</fullName>
    </submittedName>
</protein>
<dbReference type="RefSeq" id="WP_100986534.1">
    <property type="nucleotide sequence ID" value="NZ_CP025096.1"/>
</dbReference>
<sequence length="128" mass="14167">MSSFSASLKIDDQEYDVMSCNYSFGQSTDEKGRPASNVQGGNIFVQIAAHEEDALMGWMIDPYKKTNGSITFKRIDQDSTFKEVQFEDGYCVGYSESFNSTNSSAMTLSLNISARKITVGSATHESVW</sequence>